<protein>
    <submittedName>
        <fullName evidence="3">Pentatricopeptide repeat-containing protein</fullName>
    </submittedName>
</protein>
<dbReference type="GO" id="GO:0003723">
    <property type="term" value="F:RNA binding"/>
    <property type="evidence" value="ECO:0007669"/>
    <property type="project" value="InterPro"/>
</dbReference>
<feature type="non-terminal residue" evidence="3">
    <location>
        <position position="1"/>
    </location>
</feature>
<organism evidence="3 4">
    <name type="scientific">Thalictrum thalictroides</name>
    <name type="common">Rue-anemone</name>
    <name type="synonym">Anemone thalictroides</name>
    <dbReference type="NCBI Taxonomy" id="46969"/>
    <lineage>
        <taxon>Eukaryota</taxon>
        <taxon>Viridiplantae</taxon>
        <taxon>Streptophyta</taxon>
        <taxon>Embryophyta</taxon>
        <taxon>Tracheophyta</taxon>
        <taxon>Spermatophyta</taxon>
        <taxon>Magnoliopsida</taxon>
        <taxon>Ranunculales</taxon>
        <taxon>Ranunculaceae</taxon>
        <taxon>Thalictroideae</taxon>
        <taxon>Thalictrum</taxon>
    </lineage>
</organism>
<dbReference type="Gene3D" id="1.25.40.10">
    <property type="entry name" value="Tetratricopeptide repeat domain"/>
    <property type="match status" value="1"/>
</dbReference>
<gene>
    <name evidence="3" type="ORF">FRX31_003067</name>
</gene>
<dbReference type="Pfam" id="PF13041">
    <property type="entry name" value="PPR_2"/>
    <property type="match status" value="1"/>
</dbReference>
<evidence type="ECO:0000313" key="3">
    <source>
        <dbReference type="EMBL" id="KAF5207347.1"/>
    </source>
</evidence>
<keyword evidence="1" id="KW-0677">Repeat</keyword>
<name>A0A7J6XEA1_THATH</name>
<dbReference type="Proteomes" id="UP000554482">
    <property type="component" value="Unassembled WGS sequence"/>
</dbReference>
<dbReference type="InterPro" id="IPR011990">
    <property type="entry name" value="TPR-like_helical_dom_sf"/>
</dbReference>
<accession>A0A7J6XEA1</accession>
<dbReference type="InterPro" id="IPR046960">
    <property type="entry name" value="PPR_At4g14850-like_plant"/>
</dbReference>
<dbReference type="PROSITE" id="PS51375">
    <property type="entry name" value="PPR"/>
    <property type="match status" value="1"/>
</dbReference>
<feature type="repeat" description="PPR" evidence="2">
    <location>
        <begin position="8"/>
        <end position="42"/>
    </location>
</feature>
<evidence type="ECO:0000256" key="1">
    <source>
        <dbReference type="ARBA" id="ARBA00022737"/>
    </source>
</evidence>
<evidence type="ECO:0000256" key="2">
    <source>
        <dbReference type="PROSITE-ProRule" id="PRU00708"/>
    </source>
</evidence>
<proteinExistence type="predicted"/>
<reference evidence="3 4" key="1">
    <citation type="submission" date="2020-06" db="EMBL/GenBank/DDBJ databases">
        <title>Transcriptomic and genomic resources for Thalictrum thalictroides and T. hernandezii: Facilitating candidate gene discovery in an emerging model plant lineage.</title>
        <authorList>
            <person name="Arias T."/>
            <person name="Riano-Pachon D.M."/>
            <person name="Di Stilio V.S."/>
        </authorList>
    </citation>
    <scope>NUCLEOTIDE SEQUENCE [LARGE SCALE GENOMIC DNA]</scope>
    <source>
        <strain evidence="4">cv. WT478/WT964</strain>
        <tissue evidence="3">Leaves</tissue>
    </source>
</reference>
<dbReference type="InterPro" id="IPR002885">
    <property type="entry name" value="PPR_rpt"/>
</dbReference>
<sequence length="99" mass="10980">ILAHVLHLGVDSNIFINGHVRSGKPNEALKLFRQMRVANVEPDEVTMIGVVSSCAQIEDLSIGREFHRYIEESGVKFTVPLCNAVCQVWKSSASRSDVQ</sequence>
<dbReference type="PANTHER" id="PTHR47926">
    <property type="entry name" value="PENTATRICOPEPTIDE REPEAT-CONTAINING PROTEIN"/>
    <property type="match status" value="1"/>
</dbReference>
<dbReference type="NCBIfam" id="TIGR00756">
    <property type="entry name" value="PPR"/>
    <property type="match status" value="1"/>
</dbReference>
<dbReference type="AlphaFoldDB" id="A0A7J6XEA1"/>
<dbReference type="EMBL" id="JABWDY010001522">
    <property type="protein sequence ID" value="KAF5207347.1"/>
    <property type="molecule type" value="Genomic_DNA"/>
</dbReference>
<evidence type="ECO:0000313" key="4">
    <source>
        <dbReference type="Proteomes" id="UP000554482"/>
    </source>
</evidence>
<keyword evidence="4" id="KW-1185">Reference proteome</keyword>
<dbReference type="OrthoDB" id="185373at2759"/>
<comment type="caution">
    <text evidence="3">The sequence shown here is derived from an EMBL/GenBank/DDBJ whole genome shotgun (WGS) entry which is preliminary data.</text>
</comment>
<dbReference type="GO" id="GO:0009451">
    <property type="term" value="P:RNA modification"/>
    <property type="evidence" value="ECO:0007669"/>
    <property type="project" value="InterPro"/>
</dbReference>